<dbReference type="Proteomes" id="UP000837857">
    <property type="component" value="Chromosome 8"/>
</dbReference>
<proteinExistence type="predicted"/>
<sequence>MTRTRSGMTRMGRTLNELAKDSVTSALPRHILIGHLTNDEMRSGSDVAAVGGEAAAGATGEPDTKIDVAGRDRHLGGFCGAFPGGAAGAQRATSVLHCHQPRPRLDPSP</sequence>
<name>A0ABN8J5J0_9NEOP</name>
<gene>
    <name evidence="1" type="ORF">IPOD504_LOCUS16991</name>
</gene>
<protein>
    <submittedName>
        <fullName evidence="1">Uncharacterized protein</fullName>
    </submittedName>
</protein>
<organism evidence="1 2">
    <name type="scientific">Iphiclides podalirius</name>
    <name type="common">scarce swallowtail</name>
    <dbReference type="NCBI Taxonomy" id="110791"/>
    <lineage>
        <taxon>Eukaryota</taxon>
        <taxon>Metazoa</taxon>
        <taxon>Ecdysozoa</taxon>
        <taxon>Arthropoda</taxon>
        <taxon>Hexapoda</taxon>
        <taxon>Insecta</taxon>
        <taxon>Pterygota</taxon>
        <taxon>Neoptera</taxon>
        <taxon>Endopterygota</taxon>
        <taxon>Lepidoptera</taxon>
        <taxon>Glossata</taxon>
        <taxon>Ditrysia</taxon>
        <taxon>Papilionoidea</taxon>
        <taxon>Papilionidae</taxon>
        <taxon>Papilioninae</taxon>
        <taxon>Iphiclides</taxon>
    </lineage>
</organism>
<accession>A0ABN8J5J0</accession>
<evidence type="ECO:0000313" key="1">
    <source>
        <dbReference type="EMBL" id="CAH2075664.1"/>
    </source>
</evidence>
<evidence type="ECO:0000313" key="2">
    <source>
        <dbReference type="Proteomes" id="UP000837857"/>
    </source>
</evidence>
<dbReference type="EMBL" id="OW152820">
    <property type="protein sequence ID" value="CAH2075664.1"/>
    <property type="molecule type" value="Genomic_DNA"/>
</dbReference>
<keyword evidence="2" id="KW-1185">Reference proteome</keyword>
<reference evidence="1" key="1">
    <citation type="submission" date="2022-03" db="EMBL/GenBank/DDBJ databases">
        <authorList>
            <person name="Martin H S."/>
        </authorList>
    </citation>
    <scope>NUCLEOTIDE SEQUENCE</scope>
</reference>
<feature type="non-terminal residue" evidence="1">
    <location>
        <position position="109"/>
    </location>
</feature>